<dbReference type="Proteomes" id="UP000574390">
    <property type="component" value="Unassembled WGS sequence"/>
</dbReference>
<dbReference type="CDD" id="cd00063">
    <property type="entry name" value="FN3"/>
    <property type="match status" value="2"/>
</dbReference>
<dbReference type="AlphaFoldDB" id="A0A7J6NL62"/>
<dbReference type="InterPro" id="IPR003961">
    <property type="entry name" value="FN3_dom"/>
</dbReference>
<comment type="caution">
    <text evidence="3">The sequence shown here is derived from an EMBL/GenBank/DDBJ whole genome shotgun (WGS) entry which is preliminary data.</text>
</comment>
<organism evidence="3 4">
    <name type="scientific">Perkinsus olseni</name>
    <name type="common">Perkinsus atlanticus</name>
    <dbReference type="NCBI Taxonomy" id="32597"/>
    <lineage>
        <taxon>Eukaryota</taxon>
        <taxon>Sar</taxon>
        <taxon>Alveolata</taxon>
        <taxon>Perkinsozoa</taxon>
        <taxon>Perkinsea</taxon>
        <taxon>Perkinsida</taxon>
        <taxon>Perkinsidae</taxon>
        <taxon>Perkinsus</taxon>
    </lineage>
</organism>
<dbReference type="PANTHER" id="PTHR13817:SF73">
    <property type="entry name" value="FIBRONECTIN TYPE-III DOMAIN-CONTAINING PROTEIN"/>
    <property type="match status" value="1"/>
</dbReference>
<dbReference type="InterPro" id="IPR036116">
    <property type="entry name" value="FN3_sf"/>
</dbReference>
<feature type="non-terminal residue" evidence="3">
    <location>
        <position position="1"/>
    </location>
</feature>
<sequence length="755" mass="83087">VISSNTCLVEQCHDGPSIPTSIAVLSDVINVTLSDHAGPPQTDLSVDATGTKVEVSWKSNSDTGGTPVTAWIIERDNGTASLSNHSNTEFSQIARLEVAESRMFFVDSPPLNVSVMLGWCSSCPVRYRYRVRPVNAAGESRWSSIAQDAWMVPTPGLPTASLLNDVDGGPCLVVAWDNVSYAAFYQVRGELSDPEDTADSSGSFFVNGITDLQSTFCPDDRALGKRYAFSVRGVNLAGNEGPWSSYVSGFMARAPYPPSQVRLVDADCYRGPNITFRCNTLDFGIIPNTTAPNTTACNKLSWRYSEDDGGCRLVEYQLFRDGTPIAMVPASNTFFADFNASLVCGEQYRYAIRAINYFVETATGWECNGNGLTAKPYSSTSLYYSWPRLGAASSLRVDWQSGFVGNSSILGYILFHDDGRMGDMQVVYNGVGQPSQNFYVQRNLTPGLTYRAIVKAVTTVGEGEPSPTLYTVMAEPPDPPTNLRIEWATPTGGVDIYWTPPVYTGHSPITHYVVQHRVVGESSDFFTVPRTPSGVEQGPYRLDENDDLAGDREFEFRMASVNVAGRSRWSSTVSRWLGERPLALPERLGPWISRINMTHLGISWPELDDESLLRMANIFIPRKDVWGYILDLYSFTGNFTPTEVLRVTAESAMRTAVVAVPQEATCGGLFCVMLRLWTLVGDGPTYPERRVCTETSDLPGMPVELLGVPSPSNMSNVWLTWQEPAYSGCHIVVQYLVEVYDTVMSDSEVLWSPAK</sequence>
<feature type="domain" description="Fibronectin type-III" evidence="2">
    <location>
        <begin position="378"/>
        <end position="477"/>
    </location>
</feature>
<gene>
    <name evidence="3" type="ORF">FOZ62_027739</name>
</gene>
<reference evidence="3 4" key="1">
    <citation type="submission" date="2020-04" db="EMBL/GenBank/DDBJ databases">
        <title>Perkinsus olseni comparative genomics.</title>
        <authorList>
            <person name="Bogema D.R."/>
        </authorList>
    </citation>
    <scope>NUCLEOTIDE SEQUENCE [LARGE SCALE GENOMIC DNA]</scope>
    <source>
        <strain evidence="3">ATCC PRA-205</strain>
    </source>
</reference>
<dbReference type="EMBL" id="JABANM010037269">
    <property type="protein sequence ID" value="KAF4683841.1"/>
    <property type="molecule type" value="Genomic_DNA"/>
</dbReference>
<dbReference type="Pfam" id="PF00041">
    <property type="entry name" value="fn3"/>
    <property type="match status" value="2"/>
</dbReference>
<evidence type="ECO:0000259" key="2">
    <source>
        <dbReference type="PROSITE" id="PS50853"/>
    </source>
</evidence>
<dbReference type="InterPro" id="IPR013783">
    <property type="entry name" value="Ig-like_fold"/>
</dbReference>
<protein>
    <recommendedName>
        <fullName evidence="2">Fibronectin type-III domain-containing protein</fullName>
    </recommendedName>
</protein>
<proteinExistence type="predicted"/>
<dbReference type="PROSITE" id="PS50853">
    <property type="entry name" value="FN3"/>
    <property type="match status" value="2"/>
</dbReference>
<evidence type="ECO:0000256" key="1">
    <source>
        <dbReference type="ARBA" id="ARBA00022737"/>
    </source>
</evidence>
<dbReference type="SMART" id="SM00060">
    <property type="entry name" value="FN3"/>
    <property type="match status" value="4"/>
</dbReference>
<evidence type="ECO:0000313" key="4">
    <source>
        <dbReference type="Proteomes" id="UP000574390"/>
    </source>
</evidence>
<dbReference type="SUPFAM" id="SSF49265">
    <property type="entry name" value="Fibronectin type III"/>
    <property type="match status" value="2"/>
</dbReference>
<accession>A0A7J6NL62</accession>
<keyword evidence="1" id="KW-0677">Repeat</keyword>
<feature type="domain" description="Fibronectin type-III" evidence="2">
    <location>
        <begin position="479"/>
        <end position="580"/>
    </location>
</feature>
<name>A0A7J6NL62_PEROL</name>
<dbReference type="PANTHER" id="PTHR13817">
    <property type="entry name" value="TITIN"/>
    <property type="match status" value="1"/>
</dbReference>
<dbReference type="InterPro" id="IPR050964">
    <property type="entry name" value="Striated_Muscle_Regulatory"/>
</dbReference>
<evidence type="ECO:0000313" key="3">
    <source>
        <dbReference type="EMBL" id="KAF4683841.1"/>
    </source>
</evidence>
<dbReference type="Gene3D" id="2.60.40.10">
    <property type="entry name" value="Immunoglobulins"/>
    <property type="match status" value="4"/>
</dbReference>